<gene>
    <name evidence="8" type="ORF">ACFYKX_12180</name>
</gene>
<dbReference type="InterPro" id="IPR050890">
    <property type="entry name" value="PTS_EIIA_component"/>
</dbReference>
<protein>
    <submittedName>
        <fullName evidence="8">PTS glucose transporter subunit IIA</fullName>
    </submittedName>
</protein>
<evidence type="ECO:0000256" key="3">
    <source>
        <dbReference type="ARBA" id="ARBA00022597"/>
    </source>
</evidence>
<evidence type="ECO:0000313" key="9">
    <source>
        <dbReference type="Proteomes" id="UP001601059"/>
    </source>
</evidence>
<feature type="domain" description="PTS EIIA type-1" evidence="7">
    <location>
        <begin position="29"/>
        <end position="133"/>
    </location>
</feature>
<comment type="caution">
    <text evidence="8">The sequence shown here is derived from an EMBL/GenBank/DDBJ whole genome shotgun (WGS) entry which is preliminary data.</text>
</comment>
<sequence length="162" mass="17295">MVFNLFKKAKLEIYSPVNGEVIPLEQVPDPVFSEKMMGEGVAVMPTEGNVYAPVDGTIIQVAPTKHAIGISAKDGSEILIHVGLETVALKGEGFQVAVEVGEKVSVGSLLMEVDWDIVKSKAKSSVIPIVITNSHEDSKQYTITDEKNAISGKTVILTTSGK</sequence>
<dbReference type="Pfam" id="PF00358">
    <property type="entry name" value="PTS_EIIA_1"/>
    <property type="match status" value="1"/>
</dbReference>
<dbReference type="Gene3D" id="2.70.70.10">
    <property type="entry name" value="Glucose Permease (Domain IIA)"/>
    <property type="match status" value="1"/>
</dbReference>
<reference evidence="8 9" key="1">
    <citation type="submission" date="2024-08" db="EMBL/GenBank/DDBJ databases">
        <title>Two novel Cytobacillus novel species.</title>
        <authorList>
            <person name="Liu G."/>
        </authorList>
    </citation>
    <scope>NUCLEOTIDE SEQUENCE [LARGE SCALE GENOMIC DNA]</scope>
    <source>
        <strain evidence="8 9">FJAT-54145</strain>
    </source>
</reference>
<dbReference type="RefSeq" id="WP_389361306.1">
    <property type="nucleotide sequence ID" value="NZ_JBIACK010000005.1"/>
</dbReference>
<name>A0ABW6KAV7_9BACI</name>
<evidence type="ECO:0000259" key="7">
    <source>
        <dbReference type="PROSITE" id="PS51093"/>
    </source>
</evidence>
<evidence type="ECO:0000256" key="6">
    <source>
        <dbReference type="ARBA" id="ARBA00022777"/>
    </source>
</evidence>
<dbReference type="InterPro" id="IPR001127">
    <property type="entry name" value="PTS_EIIA_1_perm"/>
</dbReference>
<dbReference type="PANTHER" id="PTHR45008:SF1">
    <property type="entry name" value="PTS SYSTEM GLUCOSE-SPECIFIC EIIA COMPONENT"/>
    <property type="match status" value="1"/>
</dbReference>
<keyword evidence="2" id="KW-0813">Transport</keyword>
<accession>A0ABW6KAV7</accession>
<keyword evidence="9" id="KW-1185">Reference proteome</keyword>
<evidence type="ECO:0000256" key="5">
    <source>
        <dbReference type="ARBA" id="ARBA00022683"/>
    </source>
</evidence>
<keyword evidence="5" id="KW-0598">Phosphotransferase system</keyword>
<dbReference type="SUPFAM" id="SSF51261">
    <property type="entry name" value="Duplicated hybrid motif"/>
    <property type="match status" value="1"/>
</dbReference>
<dbReference type="PROSITE" id="PS00371">
    <property type="entry name" value="PTS_EIIA_TYPE_1_HIS"/>
    <property type="match status" value="1"/>
</dbReference>
<keyword evidence="3 8" id="KW-0762">Sugar transport</keyword>
<evidence type="ECO:0000313" key="8">
    <source>
        <dbReference type="EMBL" id="MFE8701354.1"/>
    </source>
</evidence>
<dbReference type="PROSITE" id="PS51093">
    <property type="entry name" value="PTS_EIIA_TYPE_1"/>
    <property type="match status" value="1"/>
</dbReference>
<keyword evidence="4" id="KW-0808">Transferase</keyword>
<comment type="subcellular location">
    <subcellularLocation>
        <location evidence="1">Cytoplasm</location>
    </subcellularLocation>
</comment>
<evidence type="ECO:0000256" key="2">
    <source>
        <dbReference type="ARBA" id="ARBA00022448"/>
    </source>
</evidence>
<dbReference type="Proteomes" id="UP001601059">
    <property type="component" value="Unassembled WGS sequence"/>
</dbReference>
<keyword evidence="6" id="KW-0418">Kinase</keyword>
<dbReference type="InterPro" id="IPR011055">
    <property type="entry name" value="Dup_hybrid_motif"/>
</dbReference>
<evidence type="ECO:0000256" key="1">
    <source>
        <dbReference type="ARBA" id="ARBA00004496"/>
    </source>
</evidence>
<dbReference type="EMBL" id="JBIACK010000005">
    <property type="protein sequence ID" value="MFE8701354.1"/>
    <property type="molecule type" value="Genomic_DNA"/>
</dbReference>
<dbReference type="PANTHER" id="PTHR45008">
    <property type="entry name" value="PTS SYSTEM GLUCOSE-SPECIFIC EIIA COMPONENT"/>
    <property type="match status" value="1"/>
</dbReference>
<dbReference type="NCBIfam" id="TIGR00830">
    <property type="entry name" value="PTBA"/>
    <property type="match status" value="1"/>
</dbReference>
<organism evidence="8 9">
    <name type="scientific">Cytobacillus spartinae</name>
    <dbReference type="NCBI Taxonomy" id="3299023"/>
    <lineage>
        <taxon>Bacteria</taxon>
        <taxon>Bacillati</taxon>
        <taxon>Bacillota</taxon>
        <taxon>Bacilli</taxon>
        <taxon>Bacillales</taxon>
        <taxon>Bacillaceae</taxon>
        <taxon>Cytobacillus</taxon>
    </lineage>
</organism>
<proteinExistence type="predicted"/>
<evidence type="ECO:0000256" key="4">
    <source>
        <dbReference type="ARBA" id="ARBA00022679"/>
    </source>
</evidence>